<reference evidence="3 4" key="1">
    <citation type="submission" date="2014-03" db="EMBL/GenBank/DDBJ databases">
        <title>Genome of Polynucleobacter strain MWH-MoK4.</title>
        <authorList>
            <person name="Hahn M.W."/>
        </authorList>
    </citation>
    <scope>NUCLEOTIDE SEQUENCE [LARGE SCALE GENOMIC DNA]</scope>
    <source>
        <strain evidence="3 4">MWH-MoK4</strain>
    </source>
</reference>
<dbReference type="PATRIC" id="fig|576611.7.peg.421"/>
<evidence type="ECO:0000256" key="2">
    <source>
        <dbReference type="SAM" id="Phobius"/>
    </source>
</evidence>
<dbReference type="Proteomes" id="UP000061135">
    <property type="component" value="Chromosome"/>
</dbReference>
<organism evidence="3 4">
    <name type="scientific">Polynucleobacter duraquae</name>
    <dbReference type="NCBI Taxonomy" id="1835254"/>
    <lineage>
        <taxon>Bacteria</taxon>
        <taxon>Pseudomonadati</taxon>
        <taxon>Pseudomonadota</taxon>
        <taxon>Betaproteobacteria</taxon>
        <taxon>Burkholderiales</taxon>
        <taxon>Burkholderiaceae</taxon>
        <taxon>Polynucleobacter</taxon>
    </lineage>
</organism>
<dbReference type="AlphaFoldDB" id="A0A0E3V0M8"/>
<feature type="compositionally biased region" description="Polar residues" evidence="1">
    <location>
        <begin position="452"/>
        <end position="472"/>
    </location>
</feature>
<feature type="region of interest" description="Disordered" evidence="1">
    <location>
        <begin position="450"/>
        <end position="472"/>
    </location>
</feature>
<proteinExistence type="predicted"/>
<feature type="compositionally biased region" description="Basic and acidic residues" evidence="1">
    <location>
        <begin position="188"/>
        <end position="207"/>
    </location>
</feature>
<accession>A0A0E3V0M8</accession>
<feature type="transmembrane region" description="Helical" evidence="2">
    <location>
        <begin position="20"/>
        <end position="40"/>
    </location>
</feature>
<protein>
    <submittedName>
        <fullName evidence="3">Uncharacterized protein</fullName>
    </submittedName>
</protein>
<keyword evidence="2" id="KW-0472">Membrane</keyword>
<evidence type="ECO:0000313" key="3">
    <source>
        <dbReference type="EMBL" id="AKD24753.1"/>
    </source>
</evidence>
<evidence type="ECO:0000313" key="4">
    <source>
        <dbReference type="Proteomes" id="UP000061135"/>
    </source>
</evidence>
<dbReference type="HOGENOM" id="CLU_413246_0_0_4"/>
<evidence type="ECO:0000256" key="1">
    <source>
        <dbReference type="SAM" id="MobiDB-lite"/>
    </source>
</evidence>
<sequence>MNKKNNSHIFSQRPILLWQWVAYISFVLVLAASIGAFLSARSWVTEGKFLQSIDSEQIEVLRLIPFLKELQQQTNGPIILEPAFFANLKKAEIFLKSATSDLKNQPELNPNLESAVSTKGISEPTALKSLSSGVAAPVIKNSSATKDVESFTPLLPLSDNTIIAFFQRVDSKLMQVVFGKPEKYAIKSDKKNDDEKPEQIEPAEKNKKNPKPSTPLEVLISAKNTERAIGVVLAQEKNLNDLMVLARSGEVLIGPKGPLDLDKLPLESAVKKYAECINEYVKAYNAWQKNVTDIATSVDLQKALAAVIEQKVLLEIDIGKKTAGKSNLKLTDVAPKTPQTPWYSKLPQESASVLNAYVLNMRVIKEFANDYGSLRLAAQKKSQSIEYFDFKSAGGFLGLTLVSIIAAFGIILGTYMALVNTRRNAQNLQRASKQTRAAGQLLKTIDLGFASAPNNKTSKTNSQSGDPDQSTDQLNVKTVMNVISELSDDLKNKINKIDTHFKVLAQLNTKLRHSIDTLHEKSGQIRTNVTDKSSNSPYSQEMGISRGGPLDQLQDAFSALKQQGVRLYLAILDNHSSKQLAVETEQLNLLVERVEATVSKMRSTLAIALEQAPPVDEQAPLISLEAIELLSMDAKQVMRDLQLWQGEFDGLNKAFSELKREARV</sequence>
<feature type="transmembrane region" description="Helical" evidence="2">
    <location>
        <begin position="396"/>
        <end position="418"/>
    </location>
</feature>
<keyword evidence="2" id="KW-0812">Transmembrane</keyword>
<dbReference type="KEGG" id="pdq:CL55_00004200"/>
<keyword evidence="4" id="KW-1185">Reference proteome</keyword>
<dbReference type="STRING" id="1835254.CL55_00004200"/>
<name>A0A0E3V0M8_9BURK</name>
<dbReference type="OrthoDB" id="9818519at2"/>
<gene>
    <name evidence="3" type="ORF">CL55_00004200</name>
</gene>
<feature type="region of interest" description="Disordered" evidence="1">
    <location>
        <begin position="188"/>
        <end position="215"/>
    </location>
</feature>
<dbReference type="EMBL" id="CP007501">
    <property type="protein sequence ID" value="AKD24753.1"/>
    <property type="molecule type" value="Genomic_DNA"/>
</dbReference>
<dbReference type="RefSeq" id="WP_046329667.1">
    <property type="nucleotide sequence ID" value="NZ_CP007501.1"/>
</dbReference>
<keyword evidence="2" id="KW-1133">Transmembrane helix</keyword>